<keyword evidence="3" id="KW-1185">Reference proteome</keyword>
<accession>A0AAV8YV27</accession>
<organism evidence="2 3">
    <name type="scientific">Aromia moschata</name>
    <dbReference type="NCBI Taxonomy" id="1265417"/>
    <lineage>
        <taxon>Eukaryota</taxon>
        <taxon>Metazoa</taxon>
        <taxon>Ecdysozoa</taxon>
        <taxon>Arthropoda</taxon>
        <taxon>Hexapoda</taxon>
        <taxon>Insecta</taxon>
        <taxon>Pterygota</taxon>
        <taxon>Neoptera</taxon>
        <taxon>Endopterygota</taxon>
        <taxon>Coleoptera</taxon>
        <taxon>Polyphaga</taxon>
        <taxon>Cucujiformia</taxon>
        <taxon>Chrysomeloidea</taxon>
        <taxon>Cerambycidae</taxon>
        <taxon>Cerambycinae</taxon>
        <taxon>Callichromatini</taxon>
        <taxon>Aromia</taxon>
    </lineage>
</organism>
<feature type="non-terminal residue" evidence="2">
    <location>
        <position position="1"/>
    </location>
</feature>
<gene>
    <name evidence="2" type="ORF">NQ318_023402</name>
</gene>
<evidence type="ECO:0000313" key="3">
    <source>
        <dbReference type="Proteomes" id="UP001162162"/>
    </source>
</evidence>
<sequence length="298" mass="34345">IKQKYRSLTKNQESIASKLNINLVTQIDFPRKKLSPLACRNKNDQIKPRKHLFSMSTRFRKIANMPKVTVFRLNITYHALANGMPIRMSFIEQFNYFFLGAHPVSKSDRAKNFNSFSIRQPLLDPPLPTPPPPPKSRKSRLSRDHNIHLNLRQCTSFVYRVERNRSPIFVVYLAPNVTSLIQPMNQGGGVEESDSEEELLNSNNNKDSDEESPNFPPPSLDEVLPSILQIRRWSRGNKIVTVEENRSLDSLMEKMGHLLFFHRLISNVIRDIGFKNERKDNRSARSLIVANCFGICDT</sequence>
<feature type="region of interest" description="Disordered" evidence="1">
    <location>
        <begin position="184"/>
        <end position="221"/>
    </location>
</feature>
<dbReference type="EMBL" id="JAPWTK010000043">
    <property type="protein sequence ID" value="KAJ8954841.1"/>
    <property type="molecule type" value="Genomic_DNA"/>
</dbReference>
<protein>
    <submittedName>
        <fullName evidence="2">Uncharacterized protein</fullName>
    </submittedName>
</protein>
<reference evidence="2" key="1">
    <citation type="journal article" date="2023" name="Insect Mol. Biol.">
        <title>Genome sequencing provides insights into the evolution of gene families encoding plant cell wall-degrading enzymes in longhorned beetles.</title>
        <authorList>
            <person name="Shin N.R."/>
            <person name="Okamura Y."/>
            <person name="Kirsch R."/>
            <person name="Pauchet Y."/>
        </authorList>
    </citation>
    <scope>NUCLEOTIDE SEQUENCE</scope>
    <source>
        <strain evidence="2">AMC_N1</strain>
    </source>
</reference>
<evidence type="ECO:0000313" key="2">
    <source>
        <dbReference type="EMBL" id="KAJ8954841.1"/>
    </source>
</evidence>
<dbReference type="AlphaFoldDB" id="A0AAV8YV27"/>
<name>A0AAV8YV27_9CUCU</name>
<feature type="region of interest" description="Disordered" evidence="1">
    <location>
        <begin position="119"/>
        <end position="145"/>
    </location>
</feature>
<evidence type="ECO:0000256" key="1">
    <source>
        <dbReference type="SAM" id="MobiDB-lite"/>
    </source>
</evidence>
<proteinExistence type="predicted"/>
<feature type="compositionally biased region" description="Pro residues" evidence="1">
    <location>
        <begin position="123"/>
        <end position="134"/>
    </location>
</feature>
<comment type="caution">
    <text evidence="2">The sequence shown here is derived from an EMBL/GenBank/DDBJ whole genome shotgun (WGS) entry which is preliminary data.</text>
</comment>
<dbReference type="Proteomes" id="UP001162162">
    <property type="component" value="Unassembled WGS sequence"/>
</dbReference>